<keyword evidence="2" id="KW-0238">DNA-binding</keyword>
<accession>A0A3M8C4Z6</accession>
<dbReference type="EMBL" id="RHHR01000036">
    <property type="protein sequence ID" value="RNB69985.1"/>
    <property type="molecule type" value="Genomic_DNA"/>
</dbReference>
<dbReference type="NCBIfam" id="TIGR01764">
    <property type="entry name" value="excise"/>
    <property type="match status" value="1"/>
</dbReference>
<dbReference type="Proteomes" id="UP000282028">
    <property type="component" value="Unassembled WGS sequence"/>
</dbReference>
<comment type="caution">
    <text evidence="2">The sequence shown here is derived from an EMBL/GenBank/DDBJ whole genome shotgun (WGS) entry which is preliminary data.</text>
</comment>
<evidence type="ECO:0000313" key="3">
    <source>
        <dbReference type="Proteomes" id="UP000282028"/>
    </source>
</evidence>
<proteinExistence type="predicted"/>
<keyword evidence="3" id="KW-1185">Reference proteome</keyword>
<sequence length="94" mass="10895">MDVDVLIKEVHAYRELLQNIEKEKPKVSEIGSIEDDLLADYHHVLTPKDIQNILGIGRRQTYELMNSGELPVVRVGRLMRISKSTFIHWLKGQK</sequence>
<dbReference type="OrthoDB" id="122388at2"/>
<feature type="domain" description="Helix-turn-helix" evidence="1">
    <location>
        <begin position="44"/>
        <end position="93"/>
    </location>
</feature>
<protein>
    <submittedName>
        <fullName evidence="2">DNA-binding protein</fullName>
    </submittedName>
</protein>
<evidence type="ECO:0000313" key="2">
    <source>
        <dbReference type="EMBL" id="RNB69985.1"/>
    </source>
</evidence>
<reference evidence="2 3" key="1">
    <citation type="submission" date="2018-10" db="EMBL/GenBank/DDBJ databases">
        <title>Phylogenomics of Brevibacillus.</title>
        <authorList>
            <person name="Dunlap C."/>
        </authorList>
    </citation>
    <scope>NUCLEOTIDE SEQUENCE [LARGE SCALE GENOMIC DNA]</scope>
    <source>
        <strain evidence="2 3">JCM 12215</strain>
    </source>
</reference>
<dbReference type="InterPro" id="IPR041657">
    <property type="entry name" value="HTH_17"/>
</dbReference>
<evidence type="ECO:0000259" key="1">
    <source>
        <dbReference type="Pfam" id="PF12728"/>
    </source>
</evidence>
<name>A0A3M8C4Z6_9BACL</name>
<gene>
    <name evidence="2" type="ORF">EDM52_18590</name>
</gene>
<dbReference type="Pfam" id="PF12728">
    <property type="entry name" value="HTH_17"/>
    <property type="match status" value="1"/>
</dbReference>
<dbReference type="GO" id="GO:0003677">
    <property type="term" value="F:DNA binding"/>
    <property type="evidence" value="ECO:0007669"/>
    <property type="project" value="UniProtKB-KW"/>
</dbReference>
<organism evidence="2 3">
    <name type="scientific">Brevibacillus invocatus</name>
    <dbReference type="NCBI Taxonomy" id="173959"/>
    <lineage>
        <taxon>Bacteria</taxon>
        <taxon>Bacillati</taxon>
        <taxon>Bacillota</taxon>
        <taxon>Bacilli</taxon>
        <taxon>Bacillales</taxon>
        <taxon>Paenibacillaceae</taxon>
        <taxon>Brevibacillus</taxon>
    </lineage>
</organism>
<dbReference type="AlphaFoldDB" id="A0A3M8C4Z6"/>
<dbReference type="InterPro" id="IPR010093">
    <property type="entry name" value="SinI_DNA-bd"/>
</dbReference>